<keyword evidence="10" id="KW-1185">Reference proteome</keyword>
<evidence type="ECO:0000313" key="10">
    <source>
        <dbReference type="Proteomes" id="UP001614391"/>
    </source>
</evidence>
<dbReference type="EMBL" id="JBITYT010000003">
    <property type="protein sequence ID" value="MFI9119167.1"/>
    <property type="molecule type" value="Genomic_DNA"/>
</dbReference>
<dbReference type="InterPro" id="IPR036819">
    <property type="entry name" value="Subtilisin_inhibitor-like_sf"/>
</dbReference>
<proteinExistence type="inferred from homology"/>
<accession>A0ABW8CPU8</accession>
<evidence type="ECO:0000256" key="4">
    <source>
        <dbReference type="ARBA" id="ARBA00022690"/>
    </source>
</evidence>
<evidence type="ECO:0000256" key="3">
    <source>
        <dbReference type="ARBA" id="ARBA00022525"/>
    </source>
</evidence>
<organism evidence="9 10">
    <name type="scientific">Streptomyces bikiniensis</name>
    <dbReference type="NCBI Taxonomy" id="1896"/>
    <lineage>
        <taxon>Bacteria</taxon>
        <taxon>Bacillati</taxon>
        <taxon>Actinomycetota</taxon>
        <taxon>Actinomycetes</taxon>
        <taxon>Kitasatosporales</taxon>
        <taxon>Streptomycetaceae</taxon>
        <taxon>Streptomyces</taxon>
    </lineage>
</organism>
<dbReference type="RefSeq" id="WP_399611916.1">
    <property type="nucleotide sequence ID" value="NZ_JBITYT010000003.1"/>
</dbReference>
<dbReference type="InterPro" id="IPR023549">
    <property type="entry name" value="Subtilisin_inhibitor"/>
</dbReference>
<dbReference type="Proteomes" id="UP001614391">
    <property type="component" value="Unassembled WGS sequence"/>
</dbReference>
<feature type="region of interest" description="Disordered" evidence="7">
    <location>
        <begin position="1"/>
        <end position="20"/>
    </location>
</feature>
<comment type="similarity">
    <text evidence="2">Belongs to the protease inhibitor I16 (SSI) family.</text>
</comment>
<evidence type="ECO:0000259" key="8">
    <source>
        <dbReference type="Pfam" id="PF00720"/>
    </source>
</evidence>
<reference evidence="9 10" key="1">
    <citation type="submission" date="2024-10" db="EMBL/GenBank/DDBJ databases">
        <title>The Natural Products Discovery Center: Release of the First 8490 Sequenced Strains for Exploring Actinobacteria Biosynthetic Diversity.</title>
        <authorList>
            <person name="Kalkreuter E."/>
            <person name="Kautsar S.A."/>
            <person name="Yang D."/>
            <person name="Bader C.D."/>
            <person name="Teijaro C.N."/>
            <person name="Fluegel L."/>
            <person name="Davis C.M."/>
            <person name="Simpson J.R."/>
            <person name="Lauterbach L."/>
            <person name="Steele A.D."/>
            <person name="Gui C."/>
            <person name="Meng S."/>
            <person name="Li G."/>
            <person name="Viehrig K."/>
            <person name="Ye F."/>
            <person name="Su P."/>
            <person name="Kiefer A.F."/>
            <person name="Nichols A."/>
            <person name="Cepeda A.J."/>
            <person name="Yan W."/>
            <person name="Fan B."/>
            <person name="Jiang Y."/>
            <person name="Adhikari A."/>
            <person name="Zheng C.-J."/>
            <person name="Schuster L."/>
            <person name="Cowan T.M."/>
            <person name="Smanski M.J."/>
            <person name="Chevrette M.G."/>
            <person name="De Carvalho L.P.S."/>
            <person name="Shen B."/>
        </authorList>
    </citation>
    <scope>NUCLEOTIDE SEQUENCE [LARGE SCALE GENOMIC DNA]</scope>
    <source>
        <strain evidence="9 10">NPDC053346</strain>
    </source>
</reference>
<evidence type="ECO:0000256" key="2">
    <source>
        <dbReference type="ARBA" id="ARBA00010472"/>
    </source>
</evidence>
<evidence type="ECO:0000256" key="6">
    <source>
        <dbReference type="ARBA" id="ARBA00023157"/>
    </source>
</evidence>
<dbReference type="Pfam" id="PF00720">
    <property type="entry name" value="SSI"/>
    <property type="match status" value="1"/>
</dbReference>
<comment type="caution">
    <text evidence="9">The sequence shown here is derived from an EMBL/GenBank/DDBJ whole genome shotgun (WGS) entry which is preliminary data.</text>
</comment>
<evidence type="ECO:0000256" key="5">
    <source>
        <dbReference type="ARBA" id="ARBA00022900"/>
    </source>
</evidence>
<sequence>MPAAPAAPTASAESAAPAAPAVPVRIRPAPALLEIRMLRRIALASLATAAAGTTGLGPLPPLPLIAPPAPDALTVAVSRSGHPEADGTFELRCGDRPGGDHPAAERACERLERLAEADEDPFRPVPEDRVCAQVYGGPVLARVTGTWQGREVDARFSRANGCEIDRWENLEPVLPLVRG</sequence>
<keyword evidence="3" id="KW-0964">Secreted</keyword>
<keyword evidence="6" id="KW-1015">Disulfide bond</keyword>
<evidence type="ECO:0000313" key="9">
    <source>
        <dbReference type="EMBL" id="MFI9119167.1"/>
    </source>
</evidence>
<keyword evidence="4" id="KW-0646">Protease inhibitor</keyword>
<evidence type="ECO:0000256" key="1">
    <source>
        <dbReference type="ARBA" id="ARBA00004613"/>
    </source>
</evidence>
<gene>
    <name evidence="9" type="ORF">ACIGW0_07190</name>
</gene>
<name>A0ABW8CPU8_STRBI</name>
<dbReference type="Gene3D" id="3.30.350.10">
    <property type="entry name" value="Subtilisin inhibitor-like"/>
    <property type="match status" value="1"/>
</dbReference>
<comment type="subcellular location">
    <subcellularLocation>
        <location evidence="1">Secreted</location>
    </subcellularLocation>
</comment>
<dbReference type="SUPFAM" id="SSF55399">
    <property type="entry name" value="Subtilisin inhibitor"/>
    <property type="match status" value="1"/>
</dbReference>
<evidence type="ECO:0000256" key="7">
    <source>
        <dbReference type="SAM" id="MobiDB-lite"/>
    </source>
</evidence>
<feature type="domain" description="Subtilisin inhibitor" evidence="8">
    <location>
        <begin position="70"/>
        <end position="154"/>
    </location>
</feature>
<keyword evidence="5" id="KW-0722">Serine protease inhibitor</keyword>
<protein>
    <submittedName>
        <fullName evidence="9">SSI family serine proteinase inhibitor</fullName>
    </submittedName>
</protein>